<name>A0A8H7IR99_9PEZI</name>
<evidence type="ECO:0000313" key="3">
    <source>
        <dbReference type="Proteomes" id="UP000627934"/>
    </source>
</evidence>
<organism evidence="2 3">
    <name type="scientific">Lasiodiplodia theobromae</name>
    <dbReference type="NCBI Taxonomy" id="45133"/>
    <lineage>
        <taxon>Eukaryota</taxon>
        <taxon>Fungi</taxon>
        <taxon>Dikarya</taxon>
        <taxon>Ascomycota</taxon>
        <taxon>Pezizomycotina</taxon>
        <taxon>Dothideomycetes</taxon>
        <taxon>Dothideomycetes incertae sedis</taxon>
        <taxon>Botryosphaeriales</taxon>
        <taxon>Botryosphaeriaceae</taxon>
        <taxon>Lasiodiplodia</taxon>
    </lineage>
</organism>
<protein>
    <submittedName>
        <fullName evidence="2">Uncharacterized protein</fullName>
    </submittedName>
</protein>
<keyword evidence="1" id="KW-1133">Transmembrane helix</keyword>
<feature type="transmembrane region" description="Helical" evidence="1">
    <location>
        <begin position="163"/>
        <end position="182"/>
    </location>
</feature>
<gene>
    <name evidence="2" type="ORF">BFW01_g380</name>
</gene>
<evidence type="ECO:0000256" key="1">
    <source>
        <dbReference type="SAM" id="Phobius"/>
    </source>
</evidence>
<reference evidence="2" key="2">
    <citation type="journal article" date="2018" name="DNA Res.">
        <title>Comparative genome and transcriptome analyses reveal adaptations to opportunistic infections in woody plant degrading pathogens of Botryosphaeriaceae.</title>
        <authorList>
            <person name="Yan J.Y."/>
            <person name="Zhao W.S."/>
            <person name="Chen Z."/>
            <person name="Xing Q.K."/>
            <person name="Zhang W."/>
            <person name="Chethana K.W.T."/>
            <person name="Xue M.F."/>
            <person name="Xu J.P."/>
            <person name="Phillips A.J.L."/>
            <person name="Wang Y."/>
            <person name="Liu J.H."/>
            <person name="Liu M."/>
            <person name="Zhou Y."/>
            <person name="Jayawardena R.S."/>
            <person name="Manawasinghe I.S."/>
            <person name="Huang J.B."/>
            <person name="Qiao G.H."/>
            <person name="Fu C.Y."/>
            <person name="Guo F.F."/>
            <person name="Dissanayake A.J."/>
            <person name="Peng Y.L."/>
            <person name="Hyde K.D."/>
            <person name="Li X.H."/>
        </authorList>
    </citation>
    <scope>NUCLEOTIDE SEQUENCE</scope>
    <source>
        <strain evidence="2">CSS-01s</strain>
    </source>
</reference>
<feature type="transmembrane region" description="Helical" evidence="1">
    <location>
        <begin position="222"/>
        <end position="243"/>
    </location>
</feature>
<proteinExistence type="predicted"/>
<reference evidence="2" key="1">
    <citation type="submission" date="2016-08" db="EMBL/GenBank/DDBJ databases">
        <authorList>
            <person name="Yan J."/>
        </authorList>
    </citation>
    <scope>NUCLEOTIDE SEQUENCE</scope>
    <source>
        <strain evidence="2">CSS-01s</strain>
    </source>
</reference>
<evidence type="ECO:0000313" key="2">
    <source>
        <dbReference type="EMBL" id="KAF9630199.1"/>
    </source>
</evidence>
<accession>A0A8H7IR99</accession>
<dbReference type="EMBL" id="MDYX01000037">
    <property type="protein sequence ID" value="KAF9630199.1"/>
    <property type="molecule type" value="Genomic_DNA"/>
</dbReference>
<keyword evidence="1" id="KW-0472">Membrane</keyword>
<keyword evidence="1" id="KW-0812">Transmembrane</keyword>
<dbReference type="Proteomes" id="UP000627934">
    <property type="component" value="Unassembled WGS sequence"/>
</dbReference>
<dbReference type="PANTHER" id="PTHR35395">
    <property type="entry name" value="DUF6536 DOMAIN-CONTAINING PROTEIN"/>
    <property type="match status" value="1"/>
</dbReference>
<dbReference type="PANTHER" id="PTHR35395:SF1">
    <property type="entry name" value="DUF6536 DOMAIN-CONTAINING PROTEIN"/>
    <property type="match status" value="1"/>
</dbReference>
<feature type="transmembrane region" description="Helical" evidence="1">
    <location>
        <begin position="49"/>
        <end position="69"/>
    </location>
</feature>
<sequence>MCLFTEKDFHGDYFRSTGDTRKPWVAKAKTYTKKDYWARNFSSPSELEWFISITIYFFFTLGASVKIMLTHGVTTSSLLTLANSTTISPQSLTMGRSLPTTALAIIANTPQLLLSLAYLLSNRLVTALALSREWSAYATGPAHKPLRTTHPRGQQRSTYWLQIPYRFALPLLAASALLHYLTSQALFFAEIRVFANTGGGGDSEGGRPVVAADVAGLGSSNAAMLALAVCATGLIVVSMGLGWRVNRTGMPPVRFCSAVVAAACQRPGGEERAGEGAVRWGEVVGLRERGTEEDGGAEGEVGRCCFSGGEVGEPVEGRKYM</sequence>
<dbReference type="AlphaFoldDB" id="A0A8H7IR99"/>
<comment type="caution">
    <text evidence="2">The sequence shown here is derived from an EMBL/GenBank/DDBJ whole genome shotgun (WGS) entry which is preliminary data.</text>
</comment>